<reference evidence="1 2" key="1">
    <citation type="submission" date="2010-08" db="EMBL/GenBank/DDBJ databases">
        <authorList>
            <person name="Weinstock G."/>
            <person name="Sodergren E."/>
            <person name="Clifton S."/>
            <person name="Fulton L."/>
            <person name="Fulton B."/>
            <person name="Courtney L."/>
            <person name="Fronick C."/>
            <person name="Harrison M."/>
            <person name="Strong C."/>
            <person name="Farmer C."/>
            <person name="Delahaunty K."/>
            <person name="Markovic C."/>
            <person name="Hall O."/>
            <person name="Minx P."/>
            <person name="Tomlinson C."/>
            <person name="Mitreva M."/>
            <person name="Hou S."/>
            <person name="Chen J."/>
            <person name="Wollam A."/>
            <person name="Pepin K.H."/>
            <person name="Johnson M."/>
            <person name="Bhonagiri V."/>
            <person name="Zhang X."/>
            <person name="Suruliraj S."/>
            <person name="Warren W."/>
            <person name="Chinwalla A."/>
            <person name="Mardis E.R."/>
            <person name="Wilson R.K."/>
        </authorList>
    </citation>
    <scope>NUCLEOTIDE SEQUENCE [LARGE SCALE GENOMIC DNA]</scope>
    <source>
        <strain evidence="1 2">KLE1255</strain>
    </source>
</reference>
<comment type="caution">
    <text evidence="1">The sequence shown here is derived from an EMBL/GenBank/DDBJ whole genome shotgun (WGS) entry which is preliminary data.</text>
</comment>
<gene>
    <name evidence="1" type="ORF">HMPREF9436_02797</name>
</gene>
<name>E2ZM84_9FIRM</name>
<dbReference type="HOGENOM" id="CLU_3168276_0_0_9"/>
<sequence>MRTVLFVFNAFSVRCNRLHQKKQFFFGFGKKMHGKGIFVTLLLRILC</sequence>
<evidence type="ECO:0000313" key="2">
    <source>
        <dbReference type="Proteomes" id="UP000006028"/>
    </source>
</evidence>
<evidence type="ECO:0000313" key="1">
    <source>
        <dbReference type="EMBL" id="EFQ05711.1"/>
    </source>
</evidence>
<proteinExistence type="predicted"/>
<organism evidence="1 2">
    <name type="scientific">Faecalibacterium cf. prausnitzii KLE1255</name>
    <dbReference type="NCBI Taxonomy" id="748224"/>
    <lineage>
        <taxon>Bacteria</taxon>
        <taxon>Bacillati</taxon>
        <taxon>Bacillota</taxon>
        <taxon>Clostridia</taxon>
        <taxon>Eubacteriales</taxon>
        <taxon>Oscillospiraceae</taxon>
        <taxon>Faecalibacterium</taxon>
    </lineage>
</organism>
<dbReference type="AlphaFoldDB" id="E2ZM84"/>
<dbReference type="Proteomes" id="UP000006028">
    <property type="component" value="Unassembled WGS sequence"/>
</dbReference>
<accession>E2ZM84</accession>
<protein>
    <submittedName>
        <fullName evidence="1">Uncharacterized protein</fullName>
    </submittedName>
</protein>
<dbReference type="BioCyc" id="FCF748224-HMP:GTSS-1981-MONOMER"/>
<dbReference type="STRING" id="748224.HMPREF9436_02797"/>
<dbReference type="EMBL" id="AECU01000205">
    <property type="protein sequence ID" value="EFQ05711.1"/>
    <property type="molecule type" value="Genomic_DNA"/>
</dbReference>